<evidence type="ECO:0000256" key="1">
    <source>
        <dbReference type="SAM" id="MobiDB-lite"/>
    </source>
</evidence>
<dbReference type="SUPFAM" id="SSF51735">
    <property type="entry name" value="NAD(P)-binding Rossmann-fold domains"/>
    <property type="match status" value="1"/>
</dbReference>
<dbReference type="Gene3D" id="3.90.180.10">
    <property type="entry name" value="Medium-chain alcohol dehydrogenases, catalytic domain"/>
    <property type="match status" value="1"/>
</dbReference>
<evidence type="ECO:0000313" key="4">
    <source>
        <dbReference type="Proteomes" id="UP000438991"/>
    </source>
</evidence>
<dbReference type="SUPFAM" id="SSF50129">
    <property type="entry name" value="GroES-like"/>
    <property type="match status" value="1"/>
</dbReference>
<dbReference type="InterPro" id="IPR011032">
    <property type="entry name" value="GroES-like_sf"/>
</dbReference>
<dbReference type="Proteomes" id="UP000438991">
    <property type="component" value="Unassembled WGS sequence"/>
</dbReference>
<dbReference type="AlphaFoldDB" id="A0A9X5ASV3"/>
<evidence type="ECO:0000259" key="2">
    <source>
        <dbReference type="SMART" id="SM00829"/>
    </source>
</evidence>
<comment type="caution">
    <text evidence="3">The sequence shown here is derived from an EMBL/GenBank/DDBJ whole genome shotgun (WGS) entry which is preliminary data.</text>
</comment>
<reference evidence="3 4" key="1">
    <citation type="submission" date="2019-11" db="EMBL/GenBank/DDBJ databases">
        <title>Whole-genome sequence of Rhodoplanes serenus DSM 18633, type strain.</title>
        <authorList>
            <person name="Kyndt J.A."/>
            <person name="Meyer T.E."/>
        </authorList>
    </citation>
    <scope>NUCLEOTIDE SEQUENCE [LARGE SCALE GENOMIC DNA]</scope>
    <source>
        <strain evidence="3 4">DSM 18633</strain>
    </source>
</reference>
<dbReference type="InterPro" id="IPR020843">
    <property type="entry name" value="ER"/>
</dbReference>
<dbReference type="PANTHER" id="PTHR43677">
    <property type="entry name" value="SHORT-CHAIN DEHYDROGENASE/REDUCTASE"/>
    <property type="match status" value="1"/>
</dbReference>
<feature type="region of interest" description="Disordered" evidence="1">
    <location>
        <begin position="1"/>
        <end position="72"/>
    </location>
</feature>
<dbReference type="InterPro" id="IPR013154">
    <property type="entry name" value="ADH-like_N"/>
</dbReference>
<dbReference type="Pfam" id="PF00107">
    <property type="entry name" value="ADH_zinc_N"/>
    <property type="match status" value="1"/>
</dbReference>
<evidence type="ECO:0000313" key="3">
    <source>
        <dbReference type="EMBL" id="MTW17686.1"/>
    </source>
</evidence>
<dbReference type="InterPro" id="IPR051397">
    <property type="entry name" value="Zn-ADH-like_protein"/>
</dbReference>
<dbReference type="EMBL" id="WNKV01000011">
    <property type="protein sequence ID" value="MTW17686.1"/>
    <property type="molecule type" value="Genomic_DNA"/>
</dbReference>
<dbReference type="InterPro" id="IPR036291">
    <property type="entry name" value="NAD(P)-bd_dom_sf"/>
</dbReference>
<gene>
    <name evidence="3" type="ORF">GJ689_15880</name>
</gene>
<dbReference type="InterPro" id="IPR013149">
    <property type="entry name" value="ADH-like_C"/>
</dbReference>
<dbReference type="Gene3D" id="3.40.50.720">
    <property type="entry name" value="NAD(P)-binding Rossmann-like Domain"/>
    <property type="match status" value="1"/>
</dbReference>
<name>A0A9X5ASV3_9BRAD</name>
<dbReference type="CDD" id="cd08241">
    <property type="entry name" value="QOR1"/>
    <property type="match status" value="1"/>
</dbReference>
<dbReference type="SMART" id="SM00829">
    <property type="entry name" value="PKS_ER"/>
    <property type="match status" value="1"/>
</dbReference>
<organism evidence="3 4">
    <name type="scientific">Rhodoplanes serenus</name>
    <dbReference type="NCBI Taxonomy" id="200615"/>
    <lineage>
        <taxon>Bacteria</taxon>
        <taxon>Pseudomonadati</taxon>
        <taxon>Pseudomonadota</taxon>
        <taxon>Alphaproteobacteria</taxon>
        <taxon>Hyphomicrobiales</taxon>
        <taxon>Nitrobacteraceae</taxon>
        <taxon>Rhodoplanes</taxon>
    </lineage>
</organism>
<sequence length="398" mass="41032">MSSPRSTAARRRVAPPPLAASVVLRHSRAPRTAGIPVAARDGPDTSRATIPSRNGADQERCRSGTVPSRNDDMTTTMRAWRSLAPGLDGLALDTIAPPEPGPHELLVRVEAAALNFADLLMADDRYQVRPQRPFTMGQELAGTVVAAGSGATFAPGLRVAGKVETGAFADYAVLRQDLAMAVPDGLSAATAAALPIVYTTALVALTESTVVTPGERVLVTAAAGGVGLAAVEIAHHLGAFVIAAAGGADKCALARSHGADAAIDYRSDNLGEAVARLTEGRGVDVIVDAVGGEAKDLLRLLAWGGRWLITGFAGGAIPQIPANRLLLRRLSAIGVYFHPDHDGAMLARVGDRLSRLAAAGAVSPHVGATHAFEALPDALVALRDRATTGKVILRVADA</sequence>
<dbReference type="PANTHER" id="PTHR43677:SF4">
    <property type="entry name" value="QUINONE OXIDOREDUCTASE-LIKE PROTEIN 2"/>
    <property type="match status" value="1"/>
</dbReference>
<protein>
    <submittedName>
        <fullName evidence="3">Zinc-binding dehydrogenase</fullName>
    </submittedName>
</protein>
<dbReference type="GO" id="GO:0016491">
    <property type="term" value="F:oxidoreductase activity"/>
    <property type="evidence" value="ECO:0007669"/>
    <property type="project" value="InterPro"/>
</dbReference>
<proteinExistence type="predicted"/>
<feature type="domain" description="Enoyl reductase (ER)" evidence="2">
    <location>
        <begin position="86"/>
        <end position="393"/>
    </location>
</feature>
<accession>A0A9X5ASV3</accession>
<dbReference type="Pfam" id="PF08240">
    <property type="entry name" value="ADH_N"/>
    <property type="match status" value="1"/>
</dbReference>